<dbReference type="EMBL" id="CM046125">
    <property type="protein sequence ID" value="KAI8423173.1"/>
    <property type="molecule type" value="Genomic_DNA"/>
</dbReference>
<protein>
    <submittedName>
        <fullName evidence="1">Uncharacterized protein</fullName>
    </submittedName>
</protein>
<accession>A0ACC0JGA3</accession>
<dbReference type="Proteomes" id="UP001064048">
    <property type="component" value="Chromosome 25"/>
</dbReference>
<reference evidence="1 2" key="1">
    <citation type="journal article" date="2022" name="Genome Biol. Evol.">
        <title>The Spruce Budworm Genome: Reconstructing the Evolutionary History of Antifreeze Proteins.</title>
        <authorList>
            <person name="Beliveau C."/>
            <person name="Gagne P."/>
            <person name="Picq S."/>
            <person name="Vernygora O."/>
            <person name="Keeling C.I."/>
            <person name="Pinkney K."/>
            <person name="Doucet D."/>
            <person name="Wen F."/>
            <person name="Johnston J.S."/>
            <person name="Maaroufi H."/>
            <person name="Boyle B."/>
            <person name="Laroche J."/>
            <person name="Dewar K."/>
            <person name="Juretic N."/>
            <person name="Blackburn G."/>
            <person name="Nisole A."/>
            <person name="Brunet B."/>
            <person name="Brandao M."/>
            <person name="Lumley L."/>
            <person name="Duan J."/>
            <person name="Quan G."/>
            <person name="Lucarotti C.J."/>
            <person name="Roe A.D."/>
            <person name="Sperling F.A.H."/>
            <person name="Levesque R.C."/>
            <person name="Cusson M."/>
        </authorList>
    </citation>
    <scope>NUCLEOTIDE SEQUENCE [LARGE SCALE GENOMIC DNA]</scope>
    <source>
        <strain evidence="1">Glfc:IPQL:Cfum</strain>
    </source>
</reference>
<name>A0ACC0JGA3_CHOFU</name>
<proteinExistence type="predicted"/>
<organism evidence="1 2">
    <name type="scientific">Choristoneura fumiferana</name>
    <name type="common">Spruce budworm moth</name>
    <name type="synonym">Archips fumiferana</name>
    <dbReference type="NCBI Taxonomy" id="7141"/>
    <lineage>
        <taxon>Eukaryota</taxon>
        <taxon>Metazoa</taxon>
        <taxon>Ecdysozoa</taxon>
        <taxon>Arthropoda</taxon>
        <taxon>Hexapoda</taxon>
        <taxon>Insecta</taxon>
        <taxon>Pterygota</taxon>
        <taxon>Neoptera</taxon>
        <taxon>Endopterygota</taxon>
        <taxon>Lepidoptera</taxon>
        <taxon>Glossata</taxon>
        <taxon>Ditrysia</taxon>
        <taxon>Tortricoidea</taxon>
        <taxon>Tortricidae</taxon>
        <taxon>Tortricinae</taxon>
        <taxon>Choristoneura</taxon>
    </lineage>
</organism>
<evidence type="ECO:0000313" key="2">
    <source>
        <dbReference type="Proteomes" id="UP001064048"/>
    </source>
</evidence>
<keyword evidence="2" id="KW-1185">Reference proteome</keyword>
<gene>
    <name evidence="1" type="ORF">MSG28_014228</name>
</gene>
<sequence>MSVRVQEQSSKAIPLKISKTVYCRFEKRLQAGWLESKGLGINVNCEYIMHLRFAEDILVTAKSMDELSTMLDGFNRVSQRII</sequence>
<evidence type="ECO:0000313" key="1">
    <source>
        <dbReference type="EMBL" id="KAI8423173.1"/>
    </source>
</evidence>
<comment type="caution">
    <text evidence="1">The sequence shown here is derived from an EMBL/GenBank/DDBJ whole genome shotgun (WGS) entry which is preliminary data.</text>
</comment>